<dbReference type="KEGG" id="rhd:R2APBS1_0107"/>
<name>M4NCX4_9GAMM</name>
<dbReference type="PANTHER" id="PTHR37469">
    <property type="entry name" value="CELLOBIONIC ACID PHOSPHORYLASE-RELATED"/>
    <property type="match status" value="1"/>
</dbReference>
<evidence type="ECO:0000256" key="2">
    <source>
        <dbReference type="ARBA" id="ARBA00022679"/>
    </source>
</evidence>
<dbReference type="InterPro" id="IPR037820">
    <property type="entry name" value="GH94N_NdvB"/>
</dbReference>
<dbReference type="Gene3D" id="2.60.420.10">
    <property type="entry name" value="Maltose phosphorylase, domain 3"/>
    <property type="match status" value="1"/>
</dbReference>
<dbReference type="InterPro" id="IPR012341">
    <property type="entry name" value="6hp_glycosidase-like_sf"/>
</dbReference>
<dbReference type="RefSeq" id="WP_015446423.1">
    <property type="nucleotide sequence ID" value="NC_020541.1"/>
</dbReference>
<feature type="domain" description="Glycosyl hydrolase 94 supersandwich" evidence="3">
    <location>
        <begin position="14"/>
        <end position="277"/>
    </location>
</feature>
<dbReference type="SMART" id="SM01068">
    <property type="entry name" value="CBM_X"/>
    <property type="match status" value="2"/>
</dbReference>
<organism evidence="5 6">
    <name type="scientific">Rhodanobacter denitrificans</name>
    <dbReference type="NCBI Taxonomy" id="666685"/>
    <lineage>
        <taxon>Bacteria</taxon>
        <taxon>Pseudomonadati</taxon>
        <taxon>Pseudomonadota</taxon>
        <taxon>Gammaproteobacteria</taxon>
        <taxon>Lysobacterales</taxon>
        <taxon>Rhodanobacteraceae</taxon>
        <taxon>Rhodanobacter</taxon>
    </lineage>
</organism>
<accession>M4NCX4</accession>
<dbReference type="InterPro" id="IPR011013">
    <property type="entry name" value="Gal_mutarotase_sf_dom"/>
</dbReference>
<dbReference type="HOGENOM" id="CLU_000646_1_0_6"/>
<feature type="domain" description="Glycosyl hydrolase 94 catalytic" evidence="4">
    <location>
        <begin position="782"/>
        <end position="1204"/>
    </location>
</feature>
<dbReference type="Gene3D" id="1.50.10.10">
    <property type="match status" value="1"/>
</dbReference>
<dbReference type="Pfam" id="PF17167">
    <property type="entry name" value="Glyco_hydro_94"/>
    <property type="match status" value="1"/>
</dbReference>
<proteinExistence type="predicted"/>
<dbReference type="InterPro" id="IPR052047">
    <property type="entry name" value="GH94_Enzymes"/>
</dbReference>
<keyword evidence="2" id="KW-0808">Transferase</keyword>
<dbReference type="InterPro" id="IPR008928">
    <property type="entry name" value="6-hairpin_glycosidase_sf"/>
</dbReference>
<evidence type="ECO:0000256" key="1">
    <source>
        <dbReference type="ARBA" id="ARBA00022676"/>
    </source>
</evidence>
<evidence type="ECO:0000313" key="6">
    <source>
        <dbReference type="Proteomes" id="UP000011859"/>
    </source>
</evidence>
<protein>
    <submittedName>
        <fullName evidence="5">Cellobiose phosphorylase</fullName>
    </submittedName>
</protein>
<dbReference type="GO" id="GO:0005975">
    <property type="term" value="P:carbohydrate metabolic process"/>
    <property type="evidence" value="ECO:0007669"/>
    <property type="project" value="InterPro"/>
</dbReference>
<dbReference type="PANTHER" id="PTHR37469:SF2">
    <property type="entry name" value="CELLOBIONIC ACID PHOSPHORYLASE"/>
    <property type="match status" value="1"/>
</dbReference>
<dbReference type="CDD" id="cd11753">
    <property type="entry name" value="GH94N_ChvB_NdvB_2_like"/>
    <property type="match status" value="1"/>
</dbReference>
<dbReference type="OrthoDB" id="9769991at2"/>
<dbReference type="eggNOG" id="COG3459">
    <property type="taxonomic scope" value="Bacteria"/>
</dbReference>
<dbReference type="GO" id="GO:0030246">
    <property type="term" value="F:carbohydrate binding"/>
    <property type="evidence" value="ECO:0007669"/>
    <property type="project" value="InterPro"/>
</dbReference>
<dbReference type="EMBL" id="CP003470">
    <property type="protein sequence ID" value="AGG87288.1"/>
    <property type="molecule type" value="Genomic_DNA"/>
</dbReference>
<dbReference type="Proteomes" id="UP000011859">
    <property type="component" value="Chromosome"/>
</dbReference>
<keyword evidence="1" id="KW-0328">Glycosyltransferase</keyword>
<dbReference type="STRING" id="666685.R2APBS1_0107"/>
<reference evidence="5 6" key="1">
    <citation type="submission" date="2012-04" db="EMBL/GenBank/DDBJ databases">
        <title>Complete genome of Rhodanobacter sp. 2APBS1.</title>
        <authorList>
            <consortium name="US DOE Joint Genome Institute"/>
            <person name="Huntemann M."/>
            <person name="Wei C.-L."/>
            <person name="Han J."/>
            <person name="Detter J.C."/>
            <person name="Han C."/>
            <person name="Tapia R."/>
            <person name="Munk A.C.C."/>
            <person name="Chen A."/>
            <person name="Krypides N."/>
            <person name="Mavromatis K."/>
            <person name="Markowitz V."/>
            <person name="Szeto E."/>
            <person name="Ivanova N."/>
            <person name="Mikhailova N."/>
            <person name="Ovchinnikova G."/>
            <person name="Pagani I."/>
            <person name="Pati A."/>
            <person name="Goodwin L."/>
            <person name="Peters L."/>
            <person name="Pitluck S."/>
            <person name="Woyke T."/>
            <person name="Prakash O."/>
            <person name="Elkins J."/>
            <person name="Brown S."/>
            <person name="Palumbo A."/>
            <person name="Hemme C."/>
            <person name="Zhou J."/>
            <person name="Watson D."/>
            <person name="Jardine P."/>
            <person name="Kostka J."/>
            <person name="Green S."/>
        </authorList>
    </citation>
    <scope>NUCLEOTIDE SEQUENCE [LARGE SCALE GENOMIC DNA]</scope>
    <source>
        <strain evidence="5 6">2APBS1</strain>
    </source>
</reference>
<dbReference type="InterPro" id="IPR033432">
    <property type="entry name" value="GH94_catalytic"/>
</dbReference>
<feature type="domain" description="Glycosyl hydrolase 94 supersandwich" evidence="3">
    <location>
        <begin position="498"/>
        <end position="768"/>
    </location>
</feature>
<evidence type="ECO:0000259" key="3">
    <source>
        <dbReference type="Pfam" id="PF06165"/>
    </source>
</evidence>
<dbReference type="CDD" id="cd11756">
    <property type="entry name" value="GH94N_ChvB_NdvB_1_like"/>
    <property type="match status" value="1"/>
</dbReference>
<dbReference type="SUPFAM" id="SSF48208">
    <property type="entry name" value="Six-hairpin glycosidases"/>
    <property type="match status" value="1"/>
</dbReference>
<dbReference type="GO" id="GO:0016757">
    <property type="term" value="F:glycosyltransferase activity"/>
    <property type="evidence" value="ECO:0007669"/>
    <property type="project" value="UniProtKB-KW"/>
</dbReference>
<sequence>MSSPSPRSIDAEQRCLLSNGRYSVMLDANGAGFSRWRGLAVTRWREDPVGDGWGSYLLLRDEDGGETWSASRQPYGTHRPDDAVAFEPSCARFSRRHHSVHSVLEVAVAAEADVELRRLTLSNHGDRTRTLSLTSYAELVLGPIGADNTHPAFSKMFVQTAWDEAHRMLLATRRRRDGSEAEVWAAQALQVVGEDGGDAGEFETDRARFLGRLHTLRDAQAMQPGAALSHTAGCVLDPVFSLRRRFTLAPDSSVTLLLWTRLADSRDGAIALTAQLGDPAAAARLFDGAARQAEAEYAQLGIGAAQAARFARWMSALLCNDPCQRAAPDVLVRGHGGAPVLWSTGISGDRPILLLRLGESDDLTRVSEVLQAQQHWRRQQFAVDVVLLQAAGEARQAALDSLVGAQQARLKTDDPLPKAELFALRDDAIGADLRSGLLTVARVVLDEAPPAQAAAGSPAARAVPAPIRATAMAAAVTANADAPEFANGHGRFVDGGHAYRIDLDEAHPTPAPWVNVIANPAFGCMLSAEGGGYAWSLNSQQNPLTPWPNDPVSDRPHDVLYLRDEDSGVLWSACALPIRVAGAHYAATHGKGWTRFENDAHGIELELLQCVPTDDPLKLSRLRLCNRSPRTRRLSVTGYVEWALGANGSTPAPFVATSRDERTGALFARNRWRPDFGDRVAFIDLAGPAHSMSGDRHEFLGPLGTVAQPLALRDGTPLSGRLGAGLEPCGALQVRIELPPGTQLDLRFLLGDAADEAAAQALIGKYRTADIDGVLAEVAAQWNGLLDAVQVRTPDRALDLLLNDWLLYQVTSCRLWARTAYYQASGAYGFRDQLQDVMALCVSRPDLSREHLLRAAGRQFVEGDVQHWWLPPGGQGIRTRVSDDRLWLAYVAAHYVEVSGDAEVLDEMLPFLAGQPIPDGATDAFFLPGHSDQQATVYGHCALAIDSSLTRGAHGLPLIGTGDWNDGMNAVGAAGRGESSWLGWFLLATIAALAPYAERRGEKARAQRWRDHADELRAALEHAWDGQWYRRGYYDDGAPLGSRESDECRIDTIAQSWSVLAGIGDRAHAAQAMDSVDRLLVDHDHRIARLFTPPFDHGRENAGYIKGYPPGVRENGGQYTHGAVWSIFAWAGLGDGDRAGALFDLLNPIRHGDRPAAEARYQVEPYVACADVYSVAPHTGRGGWTWYTGSAGWLYRAGLEALLGFHLKGDRLRIDPCMPRDWPGFELTYLHRRTRVSRYVIRVENPTRVCRGVAHIDMDGQMLDADAALALPDDGETHQLLITLGCVPTRTHPDP</sequence>
<dbReference type="InterPro" id="IPR010383">
    <property type="entry name" value="Glyco_hydrolase_94_b-supersand"/>
</dbReference>
<dbReference type="InterPro" id="IPR037018">
    <property type="entry name" value="GH65_N"/>
</dbReference>
<evidence type="ECO:0000259" key="4">
    <source>
        <dbReference type="Pfam" id="PF17167"/>
    </source>
</evidence>
<evidence type="ECO:0000313" key="5">
    <source>
        <dbReference type="EMBL" id="AGG87288.1"/>
    </source>
</evidence>
<dbReference type="SUPFAM" id="SSF74650">
    <property type="entry name" value="Galactose mutarotase-like"/>
    <property type="match status" value="2"/>
</dbReference>
<dbReference type="InterPro" id="IPR037824">
    <property type="entry name" value="GH94N_2_NdvB"/>
</dbReference>
<dbReference type="Gene3D" id="2.70.98.40">
    <property type="entry name" value="Glycoside hydrolase, family 65, N-terminal domain"/>
    <property type="match status" value="2"/>
</dbReference>
<dbReference type="Pfam" id="PF06165">
    <property type="entry name" value="GH94_b-supersand"/>
    <property type="match status" value="2"/>
</dbReference>
<gene>
    <name evidence="5" type="ORF">R2APBS1_0107</name>
</gene>
<keyword evidence="6" id="KW-1185">Reference proteome</keyword>